<dbReference type="InterPro" id="IPR039903">
    <property type="entry name" value="Zswim2"/>
</dbReference>
<sequence>MPSQAHQTQATAAYLPHLSDILELHPERETNCAGFAVSKGRRCRLPTNAHGRRIALSLLDKGTANIHAGLCIDDILEDLAPHVLCTGWHQYQAWELISTWQGRVDRYLASAPAPRSTSRHSSQNRYEGWSVEDCLAELERLLAETAAESVVASRSSARATGRNSRLTNDLNLNTDSGSTVRTTSRTVQQQPGTSATTTTHQRPGSSISADSPLFRQAAATPISSRSPAATPIAINASSSRPSSNAVSILSRTSPASVVRPREVTRRSVGGCCSICQDELRKSRTPIIEPVGPNAGGARGDDDEEKEESEDGAGETGDDLEVEESETADEEEELSWCKAQCGVNYHKKCIDEWLAKAPHPTCPSCRRAWKY</sequence>
<feature type="compositionally biased region" description="Low complexity" evidence="1">
    <location>
        <begin position="178"/>
        <end position="190"/>
    </location>
</feature>
<reference evidence="2 3" key="1">
    <citation type="submission" date="2024-07" db="EMBL/GenBank/DDBJ databases">
        <title>Section-level genome sequencing and comparative genomics of Aspergillus sections Usti and Cavernicolus.</title>
        <authorList>
            <consortium name="Lawrence Berkeley National Laboratory"/>
            <person name="Nybo J.L."/>
            <person name="Vesth T.C."/>
            <person name="Theobald S."/>
            <person name="Frisvad J.C."/>
            <person name="Larsen T.O."/>
            <person name="Kjaerboelling I."/>
            <person name="Rothschild-Mancinelli K."/>
            <person name="Lyhne E.K."/>
            <person name="Kogle M.E."/>
            <person name="Barry K."/>
            <person name="Clum A."/>
            <person name="Na H."/>
            <person name="Ledsgaard L."/>
            <person name="Lin J."/>
            <person name="Lipzen A."/>
            <person name="Kuo A."/>
            <person name="Riley R."/>
            <person name="Mondo S."/>
            <person name="Labutti K."/>
            <person name="Haridas S."/>
            <person name="Pangalinan J."/>
            <person name="Salamov A.A."/>
            <person name="Simmons B.A."/>
            <person name="Magnuson J.K."/>
            <person name="Chen J."/>
            <person name="Drula E."/>
            <person name="Henrissat B."/>
            <person name="Wiebenga A."/>
            <person name="Lubbers R.J."/>
            <person name="Gomes A.C."/>
            <person name="Makela M.R."/>
            <person name="Stajich J."/>
            <person name="Grigoriev I.V."/>
            <person name="Mortensen U.H."/>
            <person name="De Vries R.P."/>
            <person name="Baker S.E."/>
            <person name="Andersen M.R."/>
        </authorList>
    </citation>
    <scope>NUCLEOTIDE SEQUENCE [LARGE SCALE GENOMIC DNA]</scope>
    <source>
        <strain evidence="2 3">CBS 123904</strain>
    </source>
</reference>
<dbReference type="PANTHER" id="PTHR21540:SF0">
    <property type="entry name" value="PHD FAMILY PROTEIN"/>
    <property type="match status" value="1"/>
</dbReference>
<dbReference type="PANTHER" id="PTHR21540">
    <property type="entry name" value="RING FINGER AND SWIM DOMAIN-CONTAINING PROTEIN 2"/>
    <property type="match status" value="1"/>
</dbReference>
<dbReference type="Proteomes" id="UP001610446">
    <property type="component" value="Unassembled WGS sequence"/>
</dbReference>
<evidence type="ECO:0000313" key="3">
    <source>
        <dbReference type="Proteomes" id="UP001610446"/>
    </source>
</evidence>
<gene>
    <name evidence="2" type="ORF">BJY01DRAFT_171660</name>
</gene>
<dbReference type="InterPro" id="IPR013083">
    <property type="entry name" value="Znf_RING/FYVE/PHD"/>
</dbReference>
<feature type="region of interest" description="Disordered" evidence="1">
    <location>
        <begin position="152"/>
        <end position="211"/>
    </location>
</feature>
<accession>A0ABR4KWL2</accession>
<feature type="compositionally biased region" description="Low complexity" evidence="1">
    <location>
        <begin position="234"/>
        <end position="248"/>
    </location>
</feature>
<protein>
    <recommendedName>
        <fullName evidence="4">RING-type domain-containing protein</fullName>
    </recommendedName>
</protein>
<dbReference type="EMBL" id="JBFXLU010000006">
    <property type="protein sequence ID" value="KAL2856665.1"/>
    <property type="molecule type" value="Genomic_DNA"/>
</dbReference>
<dbReference type="Gene3D" id="3.30.40.10">
    <property type="entry name" value="Zinc/RING finger domain, C3HC4 (zinc finger)"/>
    <property type="match status" value="1"/>
</dbReference>
<organism evidence="2 3">
    <name type="scientific">Aspergillus pseudoustus</name>
    <dbReference type="NCBI Taxonomy" id="1810923"/>
    <lineage>
        <taxon>Eukaryota</taxon>
        <taxon>Fungi</taxon>
        <taxon>Dikarya</taxon>
        <taxon>Ascomycota</taxon>
        <taxon>Pezizomycotina</taxon>
        <taxon>Eurotiomycetes</taxon>
        <taxon>Eurotiomycetidae</taxon>
        <taxon>Eurotiales</taxon>
        <taxon>Aspergillaceae</taxon>
        <taxon>Aspergillus</taxon>
        <taxon>Aspergillus subgen. Nidulantes</taxon>
    </lineage>
</organism>
<feature type="compositionally biased region" description="Polar residues" evidence="1">
    <location>
        <begin position="191"/>
        <end position="209"/>
    </location>
</feature>
<proteinExistence type="predicted"/>
<feature type="compositionally biased region" description="Polar residues" evidence="1">
    <location>
        <begin position="161"/>
        <end position="177"/>
    </location>
</feature>
<keyword evidence="3" id="KW-1185">Reference proteome</keyword>
<feature type="compositionally biased region" description="Acidic residues" evidence="1">
    <location>
        <begin position="300"/>
        <end position="330"/>
    </location>
</feature>
<feature type="region of interest" description="Disordered" evidence="1">
    <location>
        <begin position="286"/>
        <end position="330"/>
    </location>
</feature>
<feature type="region of interest" description="Disordered" evidence="1">
    <location>
        <begin position="234"/>
        <end position="261"/>
    </location>
</feature>
<comment type="caution">
    <text evidence="2">The sequence shown here is derived from an EMBL/GenBank/DDBJ whole genome shotgun (WGS) entry which is preliminary data.</text>
</comment>
<name>A0ABR4KWL2_9EURO</name>
<evidence type="ECO:0008006" key="4">
    <source>
        <dbReference type="Google" id="ProtNLM"/>
    </source>
</evidence>
<evidence type="ECO:0000313" key="2">
    <source>
        <dbReference type="EMBL" id="KAL2856665.1"/>
    </source>
</evidence>
<dbReference type="SUPFAM" id="SSF57850">
    <property type="entry name" value="RING/U-box"/>
    <property type="match status" value="1"/>
</dbReference>
<evidence type="ECO:0000256" key="1">
    <source>
        <dbReference type="SAM" id="MobiDB-lite"/>
    </source>
</evidence>